<feature type="transmembrane region" description="Helical" evidence="2">
    <location>
        <begin position="31"/>
        <end position="51"/>
    </location>
</feature>
<dbReference type="CDD" id="cd02972">
    <property type="entry name" value="DsbA_family"/>
    <property type="match status" value="1"/>
</dbReference>
<feature type="region of interest" description="Disordered" evidence="1">
    <location>
        <begin position="1"/>
        <end position="24"/>
    </location>
</feature>
<gene>
    <name evidence="4" type="ORF">FE697_019940</name>
</gene>
<dbReference type="Gene3D" id="3.40.30.10">
    <property type="entry name" value="Glutaredoxin"/>
    <property type="match status" value="1"/>
</dbReference>
<sequence>MASRDDKRERRERAAELRKERERQEKRRRNIITAAVVAAVLVVIAVAGVAVKSAVDNAAGDPVRTPKGLTEDNGVVLSATDLGGTANPEAVKVTIFEDFACPHCKSFETEAGAWIDEQVKAGTIEAEFRPIAFLTQFSSDALGASMCVFEESGSAAYRDFAEQVFANQPSEGGDVATSAFVEMAENAGAEGAKECVEGRPFRDWAEVQGPPTEAAFENPDADGNKLSGTPTIWVDGVTVNGPEVDGQPTTPGLADIQAAVEAAQAG</sequence>
<organism evidence="4 5">
    <name type="scientific">Mumia zhuanghuii</name>
    <dbReference type="NCBI Taxonomy" id="2585211"/>
    <lineage>
        <taxon>Bacteria</taxon>
        <taxon>Bacillati</taxon>
        <taxon>Actinomycetota</taxon>
        <taxon>Actinomycetes</taxon>
        <taxon>Propionibacteriales</taxon>
        <taxon>Nocardioidaceae</taxon>
        <taxon>Mumia</taxon>
    </lineage>
</organism>
<dbReference type="EMBL" id="VDFQ02000007">
    <property type="protein sequence ID" value="KAA1418121.1"/>
    <property type="molecule type" value="Genomic_DNA"/>
</dbReference>
<evidence type="ECO:0000313" key="5">
    <source>
        <dbReference type="Proteomes" id="UP000307768"/>
    </source>
</evidence>
<proteinExistence type="predicted"/>
<feature type="domain" description="Thioredoxin-like fold" evidence="3">
    <location>
        <begin position="91"/>
        <end position="242"/>
    </location>
</feature>
<keyword evidence="2" id="KW-1133">Transmembrane helix</keyword>
<dbReference type="Proteomes" id="UP000307768">
    <property type="component" value="Unassembled WGS sequence"/>
</dbReference>
<dbReference type="AlphaFoldDB" id="A0A5Q6RJD6"/>
<keyword evidence="2" id="KW-0812">Transmembrane</keyword>
<dbReference type="OrthoDB" id="117402at2"/>
<keyword evidence="2" id="KW-0472">Membrane</keyword>
<dbReference type="InterPro" id="IPR012336">
    <property type="entry name" value="Thioredoxin-like_fold"/>
</dbReference>
<evidence type="ECO:0000256" key="2">
    <source>
        <dbReference type="SAM" id="Phobius"/>
    </source>
</evidence>
<dbReference type="InterPro" id="IPR036249">
    <property type="entry name" value="Thioredoxin-like_sf"/>
</dbReference>
<protein>
    <submittedName>
        <fullName evidence="4">Thioredoxin domain-containing protein</fullName>
    </submittedName>
</protein>
<comment type="caution">
    <text evidence="4">The sequence shown here is derived from an EMBL/GenBank/DDBJ whole genome shotgun (WGS) entry which is preliminary data.</text>
</comment>
<dbReference type="Pfam" id="PF13462">
    <property type="entry name" value="Thioredoxin_4"/>
    <property type="match status" value="1"/>
</dbReference>
<dbReference type="SUPFAM" id="SSF52833">
    <property type="entry name" value="Thioredoxin-like"/>
    <property type="match status" value="1"/>
</dbReference>
<evidence type="ECO:0000256" key="1">
    <source>
        <dbReference type="SAM" id="MobiDB-lite"/>
    </source>
</evidence>
<name>A0A5Q6RJD6_9ACTN</name>
<dbReference type="RefSeq" id="WP_149771410.1">
    <property type="nucleotide sequence ID" value="NZ_VDFQ02000007.1"/>
</dbReference>
<evidence type="ECO:0000259" key="3">
    <source>
        <dbReference type="Pfam" id="PF13462"/>
    </source>
</evidence>
<evidence type="ECO:0000313" key="4">
    <source>
        <dbReference type="EMBL" id="KAA1418121.1"/>
    </source>
</evidence>
<accession>A0A5Q6RJD6</accession>
<reference evidence="4 5" key="1">
    <citation type="submission" date="2019-09" db="EMBL/GenBank/DDBJ databases">
        <title>Mumia zhuanghuii sp. nov. isolated from the intestinal contents of plateau pika (Ochotona curzoniae) in the Qinghai-Tibet plateau of China.</title>
        <authorList>
            <person name="Tian Z."/>
        </authorList>
    </citation>
    <scope>NUCLEOTIDE SEQUENCE [LARGE SCALE GENOMIC DNA]</scope>
    <source>
        <strain evidence="5">350</strain>
    </source>
</reference>